<dbReference type="KEGG" id="cber:B5D82_19760"/>
<evidence type="ECO:0000256" key="1">
    <source>
        <dbReference type="SAM" id="MobiDB-lite"/>
    </source>
</evidence>
<dbReference type="EMBL" id="CP020465">
    <property type="protein sequence ID" value="ASP47408.1"/>
    <property type="molecule type" value="Genomic_DNA"/>
</dbReference>
<dbReference type="EMBL" id="CP020465">
    <property type="protein sequence ID" value="ASP49805.1"/>
    <property type="molecule type" value="Genomic_DNA"/>
</dbReference>
<dbReference type="RefSeq" id="WP_081150035.1">
    <property type="nucleotide sequence ID" value="NZ_CP020465.1"/>
</dbReference>
<organism evidence="3 4">
    <name type="scientific">Cognaticolwellia beringensis</name>
    <dbReference type="NCBI Taxonomy" id="1967665"/>
    <lineage>
        <taxon>Bacteria</taxon>
        <taxon>Pseudomonadati</taxon>
        <taxon>Pseudomonadota</taxon>
        <taxon>Gammaproteobacteria</taxon>
        <taxon>Alteromonadales</taxon>
        <taxon>Colwelliaceae</taxon>
        <taxon>Cognaticolwellia</taxon>
    </lineage>
</organism>
<dbReference type="KEGG" id="cber:B5D82_06335"/>
<dbReference type="OrthoDB" id="6636354at2"/>
<protein>
    <submittedName>
        <fullName evidence="3">Uncharacterized protein</fullName>
    </submittedName>
</protein>
<feature type="region of interest" description="Disordered" evidence="1">
    <location>
        <begin position="70"/>
        <end position="94"/>
    </location>
</feature>
<sequence>MSTAKITLTVKAVEIVLQEMIANGERISQYAVEKKAGLSNGALNYKVEEYIELKDRIIKLKMPISDQVPNTSDDIAKRKSKEKKEQNLKDKYRSERDELKEENIYLEAENKELLFQLFKLQQYIEFLQVDGVADMKVLNFSLKSKPV</sequence>
<reference evidence="3 4" key="1">
    <citation type="submission" date="2017-08" db="EMBL/GenBank/DDBJ databases">
        <title>Complete genome of Colwellia sp. NB097-1, a psychrophile bacterium ioslated from Bering Sea.</title>
        <authorList>
            <person name="Chen X."/>
        </authorList>
    </citation>
    <scope>NUCLEOTIDE SEQUENCE [LARGE SCALE GENOMIC DNA]</scope>
    <source>
        <strain evidence="3 4">NB097-1</strain>
    </source>
</reference>
<dbReference type="AlphaFoldDB" id="A0A222GD35"/>
<accession>A0A222GD35</accession>
<gene>
    <name evidence="2" type="ORF">B5D82_06335</name>
    <name evidence="3" type="ORF">B5D82_19760</name>
</gene>
<name>A0A222GD35_9GAMM</name>
<feature type="compositionally biased region" description="Basic and acidic residues" evidence="1">
    <location>
        <begin position="74"/>
        <end position="94"/>
    </location>
</feature>
<keyword evidence="4" id="KW-1185">Reference proteome</keyword>
<evidence type="ECO:0000313" key="4">
    <source>
        <dbReference type="Proteomes" id="UP000202259"/>
    </source>
</evidence>
<proteinExistence type="predicted"/>
<evidence type="ECO:0000313" key="2">
    <source>
        <dbReference type="EMBL" id="ASP47408.1"/>
    </source>
</evidence>
<dbReference type="Proteomes" id="UP000202259">
    <property type="component" value="Chromosome"/>
</dbReference>
<evidence type="ECO:0000313" key="3">
    <source>
        <dbReference type="EMBL" id="ASP49805.1"/>
    </source>
</evidence>